<name>A0A853IGW1_9GAMM</name>
<dbReference type="Gene3D" id="3.40.47.10">
    <property type="match status" value="2"/>
</dbReference>
<accession>A0A853IGW1</accession>
<protein>
    <recommendedName>
        <fullName evidence="3">Beta-ketoacyl-[acyl-carrier-protein] synthase III C-terminal domain-containing protein</fullName>
    </recommendedName>
</protein>
<dbReference type="AlphaFoldDB" id="A0A853IGW1"/>
<feature type="domain" description="Beta-ketoacyl-[acyl-carrier-protein] synthase III C-terminal" evidence="3">
    <location>
        <begin position="262"/>
        <end position="340"/>
    </location>
</feature>
<sequence length="343" mass="36995">MKVLGLGHVLPQSSRLADVKHPNKMQLEAIRLAGYDKYGIDNTSTRVMGAQAVTKALEASGYSADDVGFIVAGQSSVPDFIGIDLACQIGAELGGLQLKTVNLVEGCGTAISAWITARGLIDTLDDGQVGVVVLAQRVSEPHYDRFGLMNAILSDGAAAAIVGKTNSTSTAECCFVYKSGQDISDTRFVDMMRIERGGGLKPVVLPDHDSRNDQLGREKIMELYRLTGSDLTEFLALRADNTIQIIESCLNEASWSKESNLILLHTLEGRQSIAMLAAKLGIAVDNTNIALVAELGHMGCVDLLISLDMMQKQDVFKPGNRIVMSAISTGMKWGCCLFEYQQY</sequence>
<reference evidence="4 5" key="1">
    <citation type="submission" date="2020-07" db="EMBL/GenBank/DDBJ databases">
        <title>Endozoicomonas sp. nov., isolated from sediment.</title>
        <authorList>
            <person name="Gu T."/>
        </authorList>
    </citation>
    <scope>NUCLEOTIDE SEQUENCE [LARGE SCALE GENOMIC DNA]</scope>
    <source>
        <strain evidence="4 5">SM1973</strain>
    </source>
</reference>
<dbReference type="GO" id="GO:0044550">
    <property type="term" value="P:secondary metabolite biosynthetic process"/>
    <property type="evidence" value="ECO:0007669"/>
    <property type="project" value="TreeGrafter"/>
</dbReference>
<evidence type="ECO:0000313" key="5">
    <source>
        <dbReference type="Proteomes" id="UP000569732"/>
    </source>
</evidence>
<evidence type="ECO:0000313" key="4">
    <source>
        <dbReference type="EMBL" id="NYZ68385.1"/>
    </source>
</evidence>
<keyword evidence="2" id="KW-0012">Acyltransferase</keyword>
<dbReference type="Proteomes" id="UP000569732">
    <property type="component" value="Unassembled WGS sequence"/>
</dbReference>
<dbReference type="EMBL" id="JACCKB010000041">
    <property type="protein sequence ID" value="NYZ68385.1"/>
    <property type="molecule type" value="Genomic_DNA"/>
</dbReference>
<proteinExistence type="predicted"/>
<keyword evidence="1" id="KW-0808">Transferase</keyword>
<evidence type="ECO:0000256" key="1">
    <source>
        <dbReference type="ARBA" id="ARBA00022679"/>
    </source>
</evidence>
<comment type="caution">
    <text evidence="4">The sequence shown here is derived from an EMBL/GenBank/DDBJ whole genome shotgun (WGS) entry which is preliminary data.</text>
</comment>
<dbReference type="PANTHER" id="PTHR34069:SF2">
    <property type="entry name" value="BETA-KETOACYL-[ACYL-CARRIER-PROTEIN] SYNTHASE III"/>
    <property type="match status" value="1"/>
</dbReference>
<organism evidence="4 5">
    <name type="scientific">Spartinivicinus marinus</name>
    <dbReference type="NCBI Taxonomy" id="2994442"/>
    <lineage>
        <taxon>Bacteria</taxon>
        <taxon>Pseudomonadati</taxon>
        <taxon>Pseudomonadota</taxon>
        <taxon>Gammaproteobacteria</taxon>
        <taxon>Oceanospirillales</taxon>
        <taxon>Zooshikellaceae</taxon>
        <taxon>Spartinivicinus</taxon>
    </lineage>
</organism>
<keyword evidence="5" id="KW-1185">Reference proteome</keyword>
<dbReference type="RefSeq" id="WP_180570398.1">
    <property type="nucleotide sequence ID" value="NZ_JACCKB010000041.1"/>
</dbReference>
<dbReference type="SUPFAM" id="SSF53901">
    <property type="entry name" value="Thiolase-like"/>
    <property type="match status" value="1"/>
</dbReference>
<gene>
    <name evidence="4" type="ORF">H0A36_20420</name>
</gene>
<dbReference type="InterPro" id="IPR013747">
    <property type="entry name" value="ACP_syn_III_C"/>
</dbReference>
<dbReference type="PANTHER" id="PTHR34069">
    <property type="entry name" value="3-OXOACYL-[ACYL-CARRIER-PROTEIN] SYNTHASE 3"/>
    <property type="match status" value="1"/>
</dbReference>
<evidence type="ECO:0000259" key="3">
    <source>
        <dbReference type="Pfam" id="PF08541"/>
    </source>
</evidence>
<evidence type="ECO:0000256" key="2">
    <source>
        <dbReference type="ARBA" id="ARBA00023315"/>
    </source>
</evidence>
<dbReference type="Pfam" id="PF08541">
    <property type="entry name" value="ACP_syn_III_C"/>
    <property type="match status" value="1"/>
</dbReference>
<dbReference type="InterPro" id="IPR016039">
    <property type="entry name" value="Thiolase-like"/>
</dbReference>
<dbReference type="GO" id="GO:0016746">
    <property type="term" value="F:acyltransferase activity"/>
    <property type="evidence" value="ECO:0007669"/>
    <property type="project" value="UniProtKB-KW"/>
</dbReference>